<feature type="compositionally biased region" description="Polar residues" evidence="1">
    <location>
        <begin position="67"/>
        <end position="78"/>
    </location>
</feature>
<sequence>MLEALQQRTPAEKENKIEEALVKSNFQKPKEAVSRITYEDSTLLSSGNDGLKRRKKPEKKQEETGLLSLQQNYAESGD</sequence>
<dbReference type="Proteomes" id="UP001358586">
    <property type="component" value="Chromosome 3"/>
</dbReference>
<accession>A0ABR0QQG1</accession>
<evidence type="ECO:0000256" key="1">
    <source>
        <dbReference type="SAM" id="MobiDB-lite"/>
    </source>
</evidence>
<reference evidence="2 3" key="1">
    <citation type="submission" date="2023-03" db="EMBL/GenBank/DDBJ databases">
        <title>WGS of Gossypium arboreum.</title>
        <authorList>
            <person name="Yu D."/>
        </authorList>
    </citation>
    <scope>NUCLEOTIDE SEQUENCE [LARGE SCALE GENOMIC DNA]</scope>
    <source>
        <tissue evidence="2">Leaf</tissue>
    </source>
</reference>
<keyword evidence="3" id="KW-1185">Reference proteome</keyword>
<proteinExistence type="predicted"/>
<comment type="caution">
    <text evidence="2">The sequence shown here is derived from an EMBL/GenBank/DDBJ whole genome shotgun (WGS) entry which is preliminary data.</text>
</comment>
<protein>
    <submittedName>
        <fullName evidence="2">Uncharacterized protein</fullName>
    </submittedName>
</protein>
<gene>
    <name evidence="2" type="ORF">PVK06_010160</name>
</gene>
<name>A0ABR0QQG1_GOSAR</name>
<dbReference type="EMBL" id="JARKNE010000003">
    <property type="protein sequence ID" value="KAK5841251.1"/>
    <property type="molecule type" value="Genomic_DNA"/>
</dbReference>
<organism evidence="2 3">
    <name type="scientific">Gossypium arboreum</name>
    <name type="common">Tree cotton</name>
    <name type="synonym">Gossypium nanking</name>
    <dbReference type="NCBI Taxonomy" id="29729"/>
    <lineage>
        <taxon>Eukaryota</taxon>
        <taxon>Viridiplantae</taxon>
        <taxon>Streptophyta</taxon>
        <taxon>Embryophyta</taxon>
        <taxon>Tracheophyta</taxon>
        <taxon>Spermatophyta</taxon>
        <taxon>Magnoliopsida</taxon>
        <taxon>eudicotyledons</taxon>
        <taxon>Gunneridae</taxon>
        <taxon>Pentapetalae</taxon>
        <taxon>rosids</taxon>
        <taxon>malvids</taxon>
        <taxon>Malvales</taxon>
        <taxon>Malvaceae</taxon>
        <taxon>Malvoideae</taxon>
        <taxon>Gossypium</taxon>
    </lineage>
</organism>
<evidence type="ECO:0000313" key="3">
    <source>
        <dbReference type="Proteomes" id="UP001358586"/>
    </source>
</evidence>
<feature type="region of interest" description="Disordered" evidence="1">
    <location>
        <begin position="43"/>
        <end position="78"/>
    </location>
</feature>
<evidence type="ECO:0000313" key="2">
    <source>
        <dbReference type="EMBL" id="KAK5841251.1"/>
    </source>
</evidence>